<comment type="similarity">
    <text evidence="1">Belongs to the UPF0146 family.</text>
</comment>
<organism evidence="3 4">
    <name type="scientific">Halolamina salina</name>
    <dbReference type="NCBI Taxonomy" id="1220023"/>
    <lineage>
        <taxon>Archaea</taxon>
        <taxon>Methanobacteriati</taxon>
        <taxon>Methanobacteriota</taxon>
        <taxon>Stenosarchaea group</taxon>
        <taxon>Halobacteria</taxon>
        <taxon>Halobacteriales</taxon>
        <taxon>Haloferacaceae</taxon>
    </lineage>
</organism>
<dbReference type="RefSeq" id="WP_379818720.1">
    <property type="nucleotide sequence ID" value="NZ_JBHUDH010000134.1"/>
</dbReference>
<gene>
    <name evidence="3" type="ORF">ACFR9S_11580</name>
</gene>
<dbReference type="AlphaFoldDB" id="A0ABD6BAC9"/>
<evidence type="ECO:0000256" key="1">
    <source>
        <dbReference type="ARBA" id="ARBA00006969"/>
    </source>
</evidence>
<dbReference type="EMBL" id="JBHUDH010000134">
    <property type="protein sequence ID" value="MFD1526925.1"/>
    <property type="molecule type" value="Genomic_DNA"/>
</dbReference>
<sequence>MDRKTDPLIVRQLRGEERVLEVGIGNRTGVAARLADAGVDERARDVRPVTVPEGVRFRVEDVTAVDEPDVFHQVDTVYALNCPAELHRPIRDLAAAVGATFRFTTLGYEEPSIPVERETLGGGDTPRVTLYTATTRDGPRPGRR</sequence>
<evidence type="ECO:0000256" key="2">
    <source>
        <dbReference type="SAM" id="MobiDB-lite"/>
    </source>
</evidence>
<dbReference type="Pfam" id="PF03686">
    <property type="entry name" value="UPF0146"/>
    <property type="match status" value="1"/>
</dbReference>
<dbReference type="InterPro" id="IPR005353">
    <property type="entry name" value="UPF0146"/>
</dbReference>
<reference evidence="3 4" key="1">
    <citation type="journal article" date="2019" name="Int. J. Syst. Evol. Microbiol.">
        <title>The Global Catalogue of Microorganisms (GCM) 10K type strain sequencing project: providing services to taxonomists for standard genome sequencing and annotation.</title>
        <authorList>
            <consortium name="The Broad Institute Genomics Platform"/>
            <consortium name="The Broad Institute Genome Sequencing Center for Infectious Disease"/>
            <person name="Wu L."/>
            <person name="Ma J."/>
        </authorList>
    </citation>
    <scope>NUCLEOTIDE SEQUENCE [LARGE SCALE GENOMIC DNA]</scope>
    <source>
        <strain evidence="3 4">CGMCC 1.12285</strain>
    </source>
</reference>
<accession>A0ABD6BAC9</accession>
<proteinExistence type="inferred from homology"/>
<feature type="region of interest" description="Disordered" evidence="2">
    <location>
        <begin position="116"/>
        <end position="144"/>
    </location>
</feature>
<keyword evidence="4" id="KW-1185">Reference proteome</keyword>
<evidence type="ECO:0000313" key="4">
    <source>
        <dbReference type="Proteomes" id="UP001597111"/>
    </source>
</evidence>
<dbReference type="Proteomes" id="UP001597111">
    <property type="component" value="Unassembled WGS sequence"/>
</dbReference>
<comment type="caution">
    <text evidence="3">The sequence shown here is derived from an EMBL/GenBank/DDBJ whole genome shotgun (WGS) entry which is preliminary data.</text>
</comment>
<dbReference type="InterPro" id="IPR029063">
    <property type="entry name" value="SAM-dependent_MTases_sf"/>
</dbReference>
<dbReference type="Gene3D" id="3.40.50.150">
    <property type="entry name" value="Vaccinia Virus protein VP39"/>
    <property type="match status" value="1"/>
</dbReference>
<protein>
    <submittedName>
        <fullName evidence="3">UPF0146 family protein</fullName>
    </submittedName>
</protein>
<name>A0ABD6BAC9_9EURY</name>
<evidence type="ECO:0000313" key="3">
    <source>
        <dbReference type="EMBL" id="MFD1526925.1"/>
    </source>
</evidence>